<dbReference type="EMBL" id="VCYH01000010">
    <property type="protein sequence ID" value="MDN7025793.1"/>
    <property type="molecule type" value="Genomic_DNA"/>
</dbReference>
<evidence type="ECO:0000256" key="6">
    <source>
        <dbReference type="ARBA" id="ARBA00093790"/>
    </source>
</evidence>
<dbReference type="InterPro" id="IPR019045">
    <property type="entry name" value="Restrct_endonuc_II_HinfI"/>
</dbReference>
<feature type="transmembrane region" description="Helical" evidence="7">
    <location>
        <begin position="12"/>
        <end position="30"/>
    </location>
</feature>
<evidence type="ECO:0000256" key="3">
    <source>
        <dbReference type="ARBA" id="ARBA00022759"/>
    </source>
</evidence>
<keyword evidence="1" id="KW-0540">Nuclease</keyword>
<gene>
    <name evidence="8" type="ORF">FGU65_13040</name>
</gene>
<comment type="caution">
    <text evidence="8">The sequence shown here is derived from an EMBL/GenBank/DDBJ whole genome shotgun (WGS) entry which is preliminary data.</text>
</comment>
<keyword evidence="2" id="KW-0680">Restriction system</keyword>
<accession>A0ABT8MCZ3</accession>
<reference evidence="8" key="1">
    <citation type="submission" date="2019-05" db="EMBL/GenBank/DDBJ databases">
        <title>Methanoculleus sp. FWC-SCC1, a methanogenic archaeon isolated from deep marine cold seep.</title>
        <authorList>
            <person name="Chen Y.-W."/>
            <person name="Chen S.-C."/>
            <person name="Teng N.-H."/>
            <person name="Lai M.-C."/>
        </authorList>
    </citation>
    <scope>NUCLEOTIDE SEQUENCE</scope>
    <source>
        <strain evidence="8">FWC-SCC1</strain>
    </source>
</reference>
<comment type="catalytic activity">
    <reaction evidence="5">
        <text>Endonucleolytic cleavage of DNA to give specific double-stranded fragments with terminal 5'-phosphates.</text>
        <dbReference type="EC" id="3.1.21.4"/>
    </reaction>
</comment>
<organism evidence="8 9">
    <name type="scientific">Methanoculleus frigidifontis</name>
    <dbReference type="NCBI Taxonomy" id="2584085"/>
    <lineage>
        <taxon>Archaea</taxon>
        <taxon>Methanobacteriati</taxon>
        <taxon>Methanobacteriota</taxon>
        <taxon>Stenosarchaea group</taxon>
        <taxon>Methanomicrobia</taxon>
        <taxon>Methanomicrobiales</taxon>
        <taxon>Methanomicrobiaceae</taxon>
        <taxon>Methanoculleus</taxon>
    </lineage>
</organism>
<keyword evidence="3 8" id="KW-0255">Endonuclease</keyword>
<dbReference type="GO" id="GO:0004519">
    <property type="term" value="F:endonuclease activity"/>
    <property type="evidence" value="ECO:0007669"/>
    <property type="project" value="UniProtKB-KW"/>
</dbReference>
<evidence type="ECO:0000313" key="9">
    <source>
        <dbReference type="Proteomes" id="UP001168338"/>
    </source>
</evidence>
<evidence type="ECO:0000256" key="4">
    <source>
        <dbReference type="ARBA" id="ARBA00022801"/>
    </source>
</evidence>
<sequence>MCSRRRIRFSCGSFGIFSFSCCLFSVYVHLHLCTYTPVIILPEFLRINEFERGFSTSLGNSFEGCARLIALQHHAKAERGHVLTGYVSRAAMDEIEHQIAAFESAAEQKGKKPALTR</sequence>
<keyword evidence="9" id="KW-1185">Reference proteome</keyword>
<dbReference type="Proteomes" id="UP001168338">
    <property type="component" value="Unassembled WGS sequence"/>
</dbReference>
<keyword evidence="7" id="KW-1133">Transmembrane helix</keyword>
<evidence type="ECO:0000313" key="8">
    <source>
        <dbReference type="EMBL" id="MDN7025793.1"/>
    </source>
</evidence>
<evidence type="ECO:0000256" key="1">
    <source>
        <dbReference type="ARBA" id="ARBA00022722"/>
    </source>
</evidence>
<keyword evidence="7" id="KW-0812">Transmembrane</keyword>
<name>A0ABT8MCZ3_9EURY</name>
<dbReference type="EC" id="3.1.21.4" evidence="6"/>
<evidence type="ECO:0000256" key="5">
    <source>
        <dbReference type="ARBA" id="ARBA00093760"/>
    </source>
</evidence>
<protein>
    <recommendedName>
        <fullName evidence="6">type II site-specific deoxyribonuclease</fullName>
        <ecNumber evidence="6">3.1.21.4</ecNumber>
    </recommendedName>
</protein>
<evidence type="ECO:0000256" key="2">
    <source>
        <dbReference type="ARBA" id="ARBA00022747"/>
    </source>
</evidence>
<evidence type="ECO:0000256" key="7">
    <source>
        <dbReference type="SAM" id="Phobius"/>
    </source>
</evidence>
<keyword evidence="7" id="KW-0472">Membrane</keyword>
<proteinExistence type="predicted"/>
<dbReference type="PROSITE" id="PS51257">
    <property type="entry name" value="PROKAR_LIPOPROTEIN"/>
    <property type="match status" value="1"/>
</dbReference>
<keyword evidence="4" id="KW-0378">Hydrolase</keyword>
<dbReference type="Pfam" id="PF09520">
    <property type="entry name" value="RE_TdeIII"/>
    <property type="match status" value="1"/>
</dbReference>